<name>A0A6A5BD45_NAEFO</name>
<evidence type="ECO:0000256" key="1">
    <source>
        <dbReference type="SAM" id="MobiDB-lite"/>
    </source>
</evidence>
<comment type="caution">
    <text evidence="2">The sequence shown here is derived from an EMBL/GenBank/DDBJ whole genome shotgun (WGS) entry which is preliminary data.</text>
</comment>
<keyword evidence="3" id="KW-1185">Reference proteome</keyword>
<organism evidence="2 3">
    <name type="scientific">Naegleria fowleri</name>
    <name type="common">Brain eating amoeba</name>
    <dbReference type="NCBI Taxonomy" id="5763"/>
    <lineage>
        <taxon>Eukaryota</taxon>
        <taxon>Discoba</taxon>
        <taxon>Heterolobosea</taxon>
        <taxon>Tetramitia</taxon>
        <taxon>Eutetramitia</taxon>
        <taxon>Vahlkampfiidae</taxon>
        <taxon>Naegleria</taxon>
    </lineage>
</organism>
<dbReference type="Proteomes" id="UP000444721">
    <property type="component" value="Unassembled WGS sequence"/>
</dbReference>
<dbReference type="VEuPathDB" id="AmoebaDB:FDP41_009741"/>
<protein>
    <submittedName>
        <fullName evidence="2">Uncharacterized protein</fullName>
    </submittedName>
</protein>
<evidence type="ECO:0000313" key="2">
    <source>
        <dbReference type="EMBL" id="KAF0972045.1"/>
    </source>
</evidence>
<dbReference type="GeneID" id="68116956"/>
<evidence type="ECO:0000313" key="3">
    <source>
        <dbReference type="Proteomes" id="UP000444721"/>
    </source>
</evidence>
<dbReference type="EMBL" id="VFQX01000072">
    <property type="protein sequence ID" value="KAF0972045.1"/>
    <property type="molecule type" value="Genomic_DNA"/>
</dbReference>
<sequence>MNPQQPPPTPPTDPSQLPSLGTIKIPRRQPTTTPPPSSSSSFLEPQQQPPTWNSSTTVPTSSTSSFHPPPPQQQHRRRRSEGVERSSSVVDPRGGQQKCPFNEEEEKKELNVSPRRPGSGGVGSSSSSSHESKRPQQQQQSEETLERRSQKHPKASSSSCSTEPLFAMESNYYQIRQSKIGTGLILYQMSVKKLNDTQFGVGGNVEESNPYLLNGLFRQVVKNKKEQGSLFPLLSGKVIIANKALIEKETSFTTTVKTRKKNRETQEFYEVEYQVTLHEINPSPHLTVLAQALSLLFQFAAQ</sequence>
<dbReference type="AlphaFoldDB" id="A0A6A5BD45"/>
<feature type="compositionally biased region" description="Pro residues" evidence="1">
    <location>
        <begin position="1"/>
        <end position="13"/>
    </location>
</feature>
<proteinExistence type="predicted"/>
<dbReference type="RefSeq" id="XP_044556760.1">
    <property type="nucleotide sequence ID" value="XM_044713732.1"/>
</dbReference>
<dbReference type="VEuPathDB" id="AmoebaDB:NF0004480"/>
<gene>
    <name evidence="2" type="ORF">FDP41_009741</name>
</gene>
<feature type="compositionally biased region" description="Low complexity" evidence="1">
    <location>
        <begin position="38"/>
        <end position="66"/>
    </location>
</feature>
<accession>A0A6A5BD45</accession>
<reference evidence="2 3" key="1">
    <citation type="journal article" date="2019" name="Sci. Rep.">
        <title>Nanopore sequencing improves the draft genome of the human pathogenic amoeba Naegleria fowleri.</title>
        <authorList>
            <person name="Liechti N."/>
            <person name="Schurch N."/>
            <person name="Bruggmann R."/>
            <person name="Wittwer M."/>
        </authorList>
    </citation>
    <scope>NUCLEOTIDE SEQUENCE [LARGE SCALE GENOMIC DNA]</scope>
    <source>
        <strain evidence="2 3">ATCC 30894</strain>
    </source>
</reference>
<dbReference type="VEuPathDB" id="AmoebaDB:NfTy_087750"/>
<feature type="region of interest" description="Disordered" evidence="1">
    <location>
        <begin position="1"/>
        <end position="162"/>
    </location>
</feature>